<dbReference type="RefSeq" id="WP_306101290.1">
    <property type="nucleotide sequence ID" value="NZ_CP162601.1"/>
</dbReference>
<keyword evidence="1" id="KW-0732">Signal</keyword>
<feature type="chain" id="PRO_5044329999" evidence="1">
    <location>
        <begin position="32"/>
        <end position="182"/>
    </location>
</feature>
<name>A0AB39HHC4_9VIBR</name>
<proteinExistence type="predicted"/>
<reference evidence="2" key="1">
    <citation type="submission" date="2024-07" db="EMBL/GenBank/DDBJ databases">
        <title>Genome Analysis of a Potential Novel Vibrio Species Secreting pH- and Thermo-stable Alginate Lyase and its Application in Producing Alginate Oligosaccharides.</title>
        <authorList>
            <person name="Huang H."/>
            <person name="Bao K."/>
        </authorList>
    </citation>
    <scope>NUCLEOTIDE SEQUENCE</scope>
    <source>
        <strain evidence="2">HB236076</strain>
    </source>
</reference>
<evidence type="ECO:0000256" key="1">
    <source>
        <dbReference type="SAM" id="SignalP"/>
    </source>
</evidence>
<feature type="signal peptide" evidence="1">
    <location>
        <begin position="1"/>
        <end position="31"/>
    </location>
</feature>
<dbReference type="KEGG" id="vih:AB0763_05270"/>
<dbReference type="Pfam" id="PF11736">
    <property type="entry name" value="DUF3299"/>
    <property type="match status" value="1"/>
</dbReference>
<dbReference type="InterPro" id="IPR021727">
    <property type="entry name" value="DUF3299"/>
</dbReference>
<gene>
    <name evidence="2" type="ORF">AB0763_05270</name>
</gene>
<accession>A0AB39HHC4</accession>
<dbReference type="EMBL" id="CP162601">
    <property type="protein sequence ID" value="XDK26050.1"/>
    <property type="molecule type" value="Genomic_DNA"/>
</dbReference>
<sequence>MKRVKAAWIAHLLPASLFFVSALLYSHAISAEDVDSNTPQVAELEWADLIPEGERVKANAEAGKPVDHSGLSALQARVGSIRPELSGQQVRIPGFVIPLEVNGETLSEFLLVPFYGACIHVPPPPPNQIIHVKFAKGTPLKDLWDLVYITGTINAESSIDATLGIESGYQIDGAILDSYTPS</sequence>
<evidence type="ECO:0000313" key="2">
    <source>
        <dbReference type="EMBL" id="XDK26050.1"/>
    </source>
</evidence>
<protein>
    <submittedName>
        <fullName evidence="2">DUF3299 domain-containing protein</fullName>
    </submittedName>
</protein>
<dbReference type="AlphaFoldDB" id="A0AB39HHC4"/>
<dbReference type="Gene3D" id="2.40.50.870">
    <property type="entry name" value="Protein of unknown function (DUF3299)"/>
    <property type="match status" value="1"/>
</dbReference>
<organism evidence="2">
    <name type="scientific">Vibrio sp. HB236076</name>
    <dbReference type="NCBI Taxonomy" id="3232307"/>
    <lineage>
        <taxon>Bacteria</taxon>
        <taxon>Pseudomonadati</taxon>
        <taxon>Pseudomonadota</taxon>
        <taxon>Gammaproteobacteria</taxon>
        <taxon>Vibrionales</taxon>
        <taxon>Vibrionaceae</taxon>
        <taxon>Vibrio</taxon>
    </lineage>
</organism>